<proteinExistence type="predicted"/>
<dbReference type="PhylomeDB" id="K6V302"/>
<dbReference type="Proteomes" id="UP000006319">
    <property type="component" value="Unassembled WGS sequence"/>
</dbReference>
<accession>K6V302</accession>
<feature type="region of interest" description="Disordered" evidence="1">
    <location>
        <begin position="135"/>
        <end position="181"/>
    </location>
</feature>
<protein>
    <submittedName>
        <fullName evidence="2">Uncharacterized protein</fullName>
    </submittedName>
</protein>
<dbReference type="AlphaFoldDB" id="K6V302"/>
<gene>
    <name evidence="2" type="ORF">PCYB_004490</name>
</gene>
<dbReference type="VEuPathDB" id="PlasmoDB:PCYB_004490"/>
<name>K6V302_PLACD</name>
<dbReference type="RefSeq" id="XP_004227918.1">
    <property type="nucleotide sequence ID" value="XM_004227870.1"/>
</dbReference>
<organism evidence="2 3">
    <name type="scientific">Plasmodium cynomolgi (strain B)</name>
    <dbReference type="NCBI Taxonomy" id="1120755"/>
    <lineage>
        <taxon>Eukaryota</taxon>
        <taxon>Sar</taxon>
        <taxon>Alveolata</taxon>
        <taxon>Apicomplexa</taxon>
        <taxon>Aconoidasida</taxon>
        <taxon>Haemosporida</taxon>
        <taxon>Plasmodiidae</taxon>
        <taxon>Plasmodium</taxon>
        <taxon>Plasmodium (Plasmodium)</taxon>
    </lineage>
</organism>
<feature type="compositionally biased region" description="Basic residues" evidence="1">
    <location>
        <begin position="135"/>
        <end position="155"/>
    </location>
</feature>
<feature type="non-terminal residue" evidence="2">
    <location>
        <position position="181"/>
    </location>
</feature>
<dbReference type="GeneID" id="14696242"/>
<keyword evidence="3" id="KW-1185">Reference proteome</keyword>
<dbReference type="EMBL" id="DF157616">
    <property type="protein sequence ID" value="GAB69700.1"/>
    <property type="molecule type" value="Genomic_DNA"/>
</dbReference>
<dbReference type="KEGG" id="pcy:PCYB_004490"/>
<reference evidence="2 3" key="1">
    <citation type="journal article" date="2012" name="Nat. Genet.">
        <title>Plasmodium cynomolgi genome sequences provide insight into Plasmodium vivax and the monkey malaria clade.</title>
        <authorList>
            <person name="Tachibana S."/>
            <person name="Sullivan S.A."/>
            <person name="Kawai S."/>
            <person name="Nakamura S."/>
            <person name="Kim H.R."/>
            <person name="Goto N."/>
            <person name="Arisue N."/>
            <person name="Palacpac N.M.Q."/>
            <person name="Honma H."/>
            <person name="Yagi M."/>
            <person name="Tougan T."/>
            <person name="Katakai Y."/>
            <person name="Kaneko O."/>
            <person name="Mita T."/>
            <person name="Kita K."/>
            <person name="Yasutomi Y."/>
            <person name="Sutton P.L."/>
            <person name="Shakhbatyan R."/>
            <person name="Horii T."/>
            <person name="Yasunaga T."/>
            <person name="Barnwell J.W."/>
            <person name="Escalante A.A."/>
            <person name="Carlton J.M."/>
            <person name="Tanabe K."/>
        </authorList>
    </citation>
    <scope>NUCLEOTIDE SEQUENCE [LARGE SCALE GENOMIC DNA]</scope>
    <source>
        <strain evidence="2 3">B</strain>
    </source>
</reference>
<evidence type="ECO:0000313" key="3">
    <source>
        <dbReference type="Proteomes" id="UP000006319"/>
    </source>
</evidence>
<dbReference type="OrthoDB" id="377203at2759"/>
<evidence type="ECO:0000313" key="2">
    <source>
        <dbReference type="EMBL" id="GAB69700.1"/>
    </source>
</evidence>
<evidence type="ECO:0000256" key="1">
    <source>
        <dbReference type="SAM" id="MobiDB-lite"/>
    </source>
</evidence>
<sequence>MKSRATGRKLKEKKERKFKREKNGIEQAKLAYLSFLCEEDDINFFCTFENEWEQNNSRTDVKEAPLACYNNFSLPPSKSDAVEHSYLYTLLQSEDFTRDKRSCSSVTFIFDKLFFHFADFDEQLRRDIHLGRSFRKGKRRRRSSSSRRRSSRRRAAKEEPPRGETQMGAPKLCANKNRVFP</sequence>